<evidence type="ECO:0000313" key="2">
    <source>
        <dbReference type="EMBL" id="KAA8711527.1"/>
    </source>
</evidence>
<evidence type="ECO:0000313" key="3">
    <source>
        <dbReference type="Proteomes" id="UP000323707"/>
    </source>
</evidence>
<protein>
    <recommendedName>
        <fullName evidence="4">Periplasmic protein</fullName>
    </recommendedName>
</protein>
<keyword evidence="1" id="KW-1133">Transmembrane helix</keyword>
<evidence type="ECO:0008006" key="4">
    <source>
        <dbReference type="Google" id="ProtNLM"/>
    </source>
</evidence>
<dbReference type="AlphaFoldDB" id="A0A5M9QTZ3"/>
<keyword evidence="1" id="KW-0472">Membrane</keyword>
<dbReference type="EMBL" id="VXKE01000001">
    <property type="protein sequence ID" value="KAA8711527.1"/>
    <property type="molecule type" value="Genomic_DNA"/>
</dbReference>
<organism evidence="2 3">
    <name type="scientific">Helicobacter canis</name>
    <dbReference type="NCBI Taxonomy" id="29419"/>
    <lineage>
        <taxon>Bacteria</taxon>
        <taxon>Pseudomonadati</taxon>
        <taxon>Campylobacterota</taxon>
        <taxon>Epsilonproteobacteria</taxon>
        <taxon>Campylobacterales</taxon>
        <taxon>Helicobacteraceae</taxon>
        <taxon>Helicobacter</taxon>
    </lineage>
</organism>
<accession>A0A5M9QTZ3</accession>
<evidence type="ECO:0000256" key="1">
    <source>
        <dbReference type="SAM" id="Phobius"/>
    </source>
</evidence>
<comment type="caution">
    <text evidence="2">The sequence shown here is derived from an EMBL/GenBank/DDBJ whole genome shotgun (WGS) entry which is preliminary data.</text>
</comment>
<dbReference type="Proteomes" id="UP000323707">
    <property type="component" value="Unassembled WGS sequence"/>
</dbReference>
<reference evidence="2 3" key="1">
    <citation type="submission" date="2019-09" db="EMBL/GenBank/DDBJ databases">
        <title>Draft genome sequence of various Type strains from the CCUG.</title>
        <authorList>
            <person name="Pineiro-Iglesias B."/>
            <person name="Tunovic T."/>
            <person name="Unosson C."/>
            <person name="Inganas E."/>
            <person name="Ohlen M."/>
            <person name="Cardew S."/>
            <person name="Jensie-Markopoulos S."/>
            <person name="Salva-Serra F."/>
            <person name="Jaen-Luchoro D."/>
            <person name="Karlsson R."/>
            <person name="Svensson-Stadler L."/>
            <person name="Chun J."/>
            <person name="Moore E."/>
        </authorList>
    </citation>
    <scope>NUCLEOTIDE SEQUENCE [LARGE SCALE GENOMIC DNA]</scope>
    <source>
        <strain evidence="2 3">CCUG 32756T</strain>
    </source>
</reference>
<name>A0A5M9QTZ3_9HELI</name>
<sequence length="75" mass="8282">MRFSHTLMLWILGCLSVLFALSALALFGIGFYAKSHSYQATIQAHNPASIAPPPKRFLMRLLVRLSALKHSTPTA</sequence>
<dbReference type="RefSeq" id="WP_150336612.1">
    <property type="nucleotide sequence ID" value="NZ_JAERIX010000056.1"/>
</dbReference>
<keyword evidence="1" id="KW-0812">Transmembrane</keyword>
<gene>
    <name evidence="2" type="ORF">F4V45_00685</name>
</gene>
<feature type="transmembrane region" description="Helical" evidence="1">
    <location>
        <begin position="7"/>
        <end position="33"/>
    </location>
</feature>
<proteinExistence type="predicted"/>